<reference evidence="1 2" key="1">
    <citation type="journal article" date="2011" name="PLoS Genet.">
        <title>Comparative genomic analysis of human fungal pathogens causing paracoccidioidomycosis.</title>
        <authorList>
            <person name="Desjardins C.A."/>
            <person name="Champion M.D."/>
            <person name="Holder J.W."/>
            <person name="Muszewska A."/>
            <person name="Goldberg J."/>
            <person name="Bailao A.M."/>
            <person name="Brigido M.M."/>
            <person name="Ferreira M.E."/>
            <person name="Garcia A.M."/>
            <person name="Grynberg M."/>
            <person name="Gujja S."/>
            <person name="Heiman D.I."/>
            <person name="Henn M.R."/>
            <person name="Kodira C.D."/>
            <person name="Leon-Narvaez H."/>
            <person name="Longo L.V."/>
            <person name="Ma L.J."/>
            <person name="Malavazi I."/>
            <person name="Matsuo A.L."/>
            <person name="Morais F.V."/>
            <person name="Pereira M."/>
            <person name="Rodriguez-Brito S."/>
            <person name="Sakthikumar S."/>
            <person name="Salem-Izacc S.M."/>
            <person name="Sykes S.M."/>
            <person name="Teixeira M.M."/>
            <person name="Vallejo M.C."/>
            <person name="Walter M.E."/>
            <person name="Yandava C."/>
            <person name="Young S."/>
            <person name="Zeng Q."/>
            <person name="Zucker J."/>
            <person name="Felipe M.S."/>
            <person name="Goldman G.H."/>
            <person name="Haas B.J."/>
            <person name="McEwen J.G."/>
            <person name="Nino-Vega G."/>
            <person name="Puccia R."/>
            <person name="San-Blas G."/>
            <person name="Soares C.M."/>
            <person name="Birren B.W."/>
            <person name="Cuomo C.A."/>
        </authorList>
    </citation>
    <scope>NUCLEOTIDE SEQUENCE [LARGE SCALE GENOMIC DNA]</scope>
    <source>
        <strain evidence="2">ATCC MYA-826 / Pb01</strain>
    </source>
</reference>
<proteinExistence type="predicted"/>
<dbReference type="KEGG" id="pbl:PAAG_11165"/>
<dbReference type="HOGENOM" id="CLU_202036_0_0_1"/>
<dbReference type="EMBL" id="KN293993">
    <property type="protein sequence ID" value="KGQ01992.1"/>
    <property type="molecule type" value="Genomic_DNA"/>
</dbReference>
<evidence type="ECO:0000313" key="1">
    <source>
        <dbReference type="EMBL" id="KGQ01992.1"/>
    </source>
</evidence>
<sequence length="55" mass="6129">MVGWVILHNAPELVVIQRGLAAPTPYPCPTTRVKESAGLYPDFEIMHENHQGTGW</sequence>
<dbReference type="Proteomes" id="UP000002059">
    <property type="component" value="Partially assembled WGS sequence"/>
</dbReference>
<evidence type="ECO:0000313" key="2">
    <source>
        <dbReference type="Proteomes" id="UP000002059"/>
    </source>
</evidence>
<organism evidence="1 2">
    <name type="scientific">Paracoccidioides lutzii (strain ATCC MYA-826 / Pb01)</name>
    <name type="common">Paracoccidioides brasiliensis</name>
    <dbReference type="NCBI Taxonomy" id="502779"/>
    <lineage>
        <taxon>Eukaryota</taxon>
        <taxon>Fungi</taxon>
        <taxon>Dikarya</taxon>
        <taxon>Ascomycota</taxon>
        <taxon>Pezizomycotina</taxon>
        <taxon>Eurotiomycetes</taxon>
        <taxon>Eurotiomycetidae</taxon>
        <taxon>Onygenales</taxon>
        <taxon>Ajellomycetaceae</taxon>
        <taxon>Paracoccidioides</taxon>
    </lineage>
</organism>
<dbReference type="VEuPathDB" id="FungiDB:PAAG_11165"/>
<dbReference type="OMA" id="FEIMHEN"/>
<dbReference type="OrthoDB" id="10331642at2759"/>
<name>A0A0A2V6K9_PARBA</name>
<protein>
    <submittedName>
        <fullName evidence="1">Uncharacterized protein</fullName>
    </submittedName>
</protein>
<keyword evidence="2" id="KW-1185">Reference proteome</keyword>
<dbReference type="GeneID" id="26970264"/>
<accession>A0A0A2V6K9</accession>
<dbReference type="RefSeq" id="XP_015703468.1">
    <property type="nucleotide sequence ID" value="XM_015846861.1"/>
</dbReference>
<dbReference type="AlphaFoldDB" id="A0A0A2V6K9"/>
<gene>
    <name evidence="1" type="ORF">PAAG_11165</name>
</gene>